<sequence>MEKKFEELAGELNNCPLSVDILQQISLILKEQDSECLCSFV</sequence>
<protein>
    <submittedName>
        <fullName evidence="1">Uncharacterized protein</fullName>
    </submittedName>
</protein>
<feature type="non-terminal residue" evidence="1">
    <location>
        <position position="41"/>
    </location>
</feature>
<comment type="caution">
    <text evidence="1">The sequence shown here is derived from an EMBL/GenBank/DDBJ whole genome shotgun (WGS) entry which is preliminary data.</text>
</comment>
<gene>
    <name evidence="1" type="ORF">OKA104_LOCUS42353</name>
</gene>
<accession>A0A820CTE7</accession>
<evidence type="ECO:0000313" key="1">
    <source>
        <dbReference type="EMBL" id="CAF4227059.1"/>
    </source>
</evidence>
<evidence type="ECO:0000313" key="2">
    <source>
        <dbReference type="Proteomes" id="UP000663881"/>
    </source>
</evidence>
<dbReference type="Proteomes" id="UP000663881">
    <property type="component" value="Unassembled WGS sequence"/>
</dbReference>
<reference evidence="1" key="1">
    <citation type="submission" date="2021-02" db="EMBL/GenBank/DDBJ databases">
        <authorList>
            <person name="Nowell W R."/>
        </authorList>
    </citation>
    <scope>NUCLEOTIDE SEQUENCE</scope>
</reference>
<dbReference type="AlphaFoldDB" id="A0A820CTE7"/>
<dbReference type="EMBL" id="CAJOAY010010794">
    <property type="protein sequence ID" value="CAF4227059.1"/>
    <property type="molecule type" value="Genomic_DNA"/>
</dbReference>
<proteinExistence type="predicted"/>
<name>A0A820CTE7_9BILA</name>
<organism evidence="1 2">
    <name type="scientific">Adineta steineri</name>
    <dbReference type="NCBI Taxonomy" id="433720"/>
    <lineage>
        <taxon>Eukaryota</taxon>
        <taxon>Metazoa</taxon>
        <taxon>Spiralia</taxon>
        <taxon>Gnathifera</taxon>
        <taxon>Rotifera</taxon>
        <taxon>Eurotatoria</taxon>
        <taxon>Bdelloidea</taxon>
        <taxon>Adinetida</taxon>
        <taxon>Adinetidae</taxon>
        <taxon>Adineta</taxon>
    </lineage>
</organism>